<feature type="transmembrane region" description="Helical" evidence="2">
    <location>
        <begin position="51"/>
        <end position="74"/>
    </location>
</feature>
<proteinExistence type="predicted"/>
<name>A0ABR6YA36_9BURK</name>
<keyword evidence="2" id="KW-0812">Transmembrane</keyword>
<evidence type="ECO:0000313" key="4">
    <source>
        <dbReference type="Proteomes" id="UP000624279"/>
    </source>
</evidence>
<evidence type="ECO:0000313" key="3">
    <source>
        <dbReference type="EMBL" id="MBC3873490.1"/>
    </source>
</evidence>
<evidence type="ECO:0000256" key="2">
    <source>
        <dbReference type="SAM" id="Phobius"/>
    </source>
</evidence>
<feature type="region of interest" description="Disordered" evidence="1">
    <location>
        <begin position="128"/>
        <end position="150"/>
    </location>
</feature>
<sequence length="150" mass="16132">MQTPDVETNSRQLESNNSQIEALKQKMASSTNSVVLQNKVVPEAWWTTESAMTISAVVLVFGALVLAMASFLILKGRKAESVLRVFGTIMIIISAVFLVVAGYSSNQIAPVMGLLGTIAGYLLGKESSDTPGKNIHRDTERESAEKGTQT</sequence>
<comment type="caution">
    <text evidence="3">The sequence shown here is derived from an EMBL/GenBank/DDBJ whole genome shotgun (WGS) entry which is preliminary data.</text>
</comment>
<organism evidence="3 4">
    <name type="scientific">Undibacterium flavidum</name>
    <dbReference type="NCBI Taxonomy" id="2762297"/>
    <lineage>
        <taxon>Bacteria</taxon>
        <taxon>Pseudomonadati</taxon>
        <taxon>Pseudomonadota</taxon>
        <taxon>Betaproteobacteria</taxon>
        <taxon>Burkholderiales</taxon>
        <taxon>Oxalobacteraceae</taxon>
        <taxon>Undibacterium</taxon>
    </lineage>
</organism>
<keyword evidence="2" id="KW-1133">Transmembrane helix</keyword>
<feature type="transmembrane region" description="Helical" evidence="2">
    <location>
        <begin position="107"/>
        <end position="124"/>
    </location>
</feature>
<gene>
    <name evidence="3" type="ORF">H8K55_07825</name>
</gene>
<accession>A0ABR6YA36</accession>
<feature type="transmembrane region" description="Helical" evidence="2">
    <location>
        <begin position="81"/>
        <end position="101"/>
    </location>
</feature>
<keyword evidence="2" id="KW-0472">Membrane</keyword>
<feature type="compositionally biased region" description="Basic and acidic residues" evidence="1">
    <location>
        <begin position="135"/>
        <end position="150"/>
    </location>
</feature>
<dbReference type="EMBL" id="JACOGA010000006">
    <property type="protein sequence ID" value="MBC3873490.1"/>
    <property type="molecule type" value="Genomic_DNA"/>
</dbReference>
<protein>
    <submittedName>
        <fullName evidence="3">Uncharacterized protein</fullName>
    </submittedName>
</protein>
<reference evidence="3 4" key="1">
    <citation type="submission" date="2020-08" db="EMBL/GenBank/DDBJ databases">
        <title>Novel species isolated from subtropical streams in China.</title>
        <authorList>
            <person name="Lu H."/>
        </authorList>
    </citation>
    <scope>NUCLEOTIDE SEQUENCE [LARGE SCALE GENOMIC DNA]</scope>
    <source>
        <strain evidence="3 4">LX15W</strain>
    </source>
</reference>
<keyword evidence="4" id="KW-1185">Reference proteome</keyword>
<evidence type="ECO:0000256" key="1">
    <source>
        <dbReference type="SAM" id="MobiDB-lite"/>
    </source>
</evidence>
<dbReference type="Proteomes" id="UP000624279">
    <property type="component" value="Unassembled WGS sequence"/>
</dbReference>